<dbReference type="Pfam" id="PF08751">
    <property type="entry name" value="TrwC"/>
    <property type="match status" value="1"/>
</dbReference>
<dbReference type="PANTHER" id="PTHR30313">
    <property type="entry name" value="DNA PRIMASE"/>
    <property type="match status" value="1"/>
</dbReference>
<accession>H6RLB8</accession>
<proteinExistence type="predicted"/>
<dbReference type="Gene3D" id="2.30.30.940">
    <property type="match status" value="1"/>
</dbReference>
<dbReference type="eggNOG" id="COG0507">
    <property type="taxonomic scope" value="Bacteria"/>
</dbReference>
<dbReference type="PANTHER" id="PTHR30313:SF2">
    <property type="entry name" value="DNA PRIMASE"/>
    <property type="match status" value="1"/>
</dbReference>
<dbReference type="InterPro" id="IPR034151">
    <property type="entry name" value="TOPRIM_DnaG_bac"/>
</dbReference>
<protein>
    <submittedName>
        <fullName evidence="3">DNA primase</fullName>
    </submittedName>
</protein>
<feature type="compositionally biased region" description="Polar residues" evidence="1">
    <location>
        <begin position="1793"/>
        <end position="1805"/>
    </location>
</feature>
<organism evidence="3 4">
    <name type="scientific">Blastococcus saxobsidens (strain DD2)</name>
    <dbReference type="NCBI Taxonomy" id="1146883"/>
    <lineage>
        <taxon>Bacteria</taxon>
        <taxon>Bacillati</taxon>
        <taxon>Actinomycetota</taxon>
        <taxon>Actinomycetes</taxon>
        <taxon>Geodermatophilales</taxon>
        <taxon>Geodermatophilaceae</taxon>
        <taxon>Blastococcus</taxon>
    </lineage>
</organism>
<dbReference type="InterPro" id="IPR014862">
    <property type="entry name" value="TrwC"/>
</dbReference>
<dbReference type="Gene3D" id="3.90.980.10">
    <property type="entry name" value="DNA primase, catalytic core, N-terminal domain"/>
    <property type="match status" value="1"/>
</dbReference>
<dbReference type="InterPro" id="IPR013264">
    <property type="entry name" value="DNAG_N"/>
</dbReference>
<dbReference type="NCBIfam" id="NF041492">
    <property type="entry name" value="MobF"/>
    <property type="match status" value="1"/>
</dbReference>
<dbReference type="STRING" id="1146883.BLASA_1514"/>
<keyword evidence="4" id="KW-1185">Reference proteome</keyword>
<dbReference type="Gene3D" id="3.40.1360.10">
    <property type="match status" value="1"/>
</dbReference>
<dbReference type="InterPro" id="IPR027417">
    <property type="entry name" value="P-loop_NTPase"/>
</dbReference>
<evidence type="ECO:0000313" key="3">
    <source>
        <dbReference type="EMBL" id="CCG02444.1"/>
    </source>
</evidence>
<dbReference type="SUPFAM" id="SSF56731">
    <property type="entry name" value="DNA primase core"/>
    <property type="match status" value="1"/>
</dbReference>
<dbReference type="InterPro" id="IPR006171">
    <property type="entry name" value="TOPRIM_dom"/>
</dbReference>
<feature type="region of interest" description="Disordered" evidence="1">
    <location>
        <begin position="1367"/>
        <end position="1436"/>
    </location>
</feature>
<dbReference type="KEGG" id="bsd:BLASA_1514"/>
<dbReference type="Gene3D" id="3.40.50.300">
    <property type="entry name" value="P-loop containing nucleotide triphosphate hydrolases"/>
    <property type="match status" value="2"/>
</dbReference>
<dbReference type="GO" id="GO:0005737">
    <property type="term" value="C:cytoplasm"/>
    <property type="evidence" value="ECO:0007669"/>
    <property type="project" value="TreeGrafter"/>
</dbReference>
<feature type="domain" description="Toprim" evidence="2">
    <location>
        <begin position="1611"/>
        <end position="1698"/>
    </location>
</feature>
<dbReference type="CDD" id="cd18809">
    <property type="entry name" value="SF1_C_RecD"/>
    <property type="match status" value="1"/>
</dbReference>
<feature type="region of interest" description="Disordered" evidence="1">
    <location>
        <begin position="1172"/>
        <end position="1193"/>
    </location>
</feature>
<dbReference type="InterPro" id="IPR037068">
    <property type="entry name" value="DNA_primase_core_N_sf"/>
</dbReference>
<dbReference type="SMART" id="SM00493">
    <property type="entry name" value="TOPRIM"/>
    <property type="match status" value="1"/>
</dbReference>
<dbReference type="Pfam" id="PF13604">
    <property type="entry name" value="AAA_30"/>
    <property type="match status" value="1"/>
</dbReference>
<dbReference type="SUPFAM" id="SSF55464">
    <property type="entry name" value="Origin of replication-binding domain, RBD-like"/>
    <property type="match status" value="1"/>
</dbReference>
<evidence type="ECO:0000256" key="1">
    <source>
        <dbReference type="SAM" id="MobiDB-lite"/>
    </source>
</evidence>
<dbReference type="GO" id="GO:0006269">
    <property type="term" value="P:DNA replication, synthesis of primer"/>
    <property type="evidence" value="ECO:0007669"/>
    <property type="project" value="TreeGrafter"/>
</dbReference>
<dbReference type="PROSITE" id="PS50880">
    <property type="entry name" value="TOPRIM"/>
    <property type="match status" value="1"/>
</dbReference>
<dbReference type="HOGENOM" id="CLU_001748_1_2_11"/>
<dbReference type="Pfam" id="PF13155">
    <property type="entry name" value="Toprim_2"/>
    <property type="match status" value="1"/>
</dbReference>
<dbReference type="EMBL" id="FO117623">
    <property type="protein sequence ID" value="CCG02444.1"/>
    <property type="molecule type" value="Genomic_DNA"/>
</dbReference>
<dbReference type="SUPFAM" id="SSF52540">
    <property type="entry name" value="P-loop containing nucleoside triphosphate hydrolases"/>
    <property type="match status" value="2"/>
</dbReference>
<gene>
    <name evidence="3" type="primary">dnaG</name>
    <name evidence="3" type="ordered locus">BLASA_1514</name>
</gene>
<dbReference type="eggNOG" id="COG0358">
    <property type="taxonomic scope" value="Bacteria"/>
</dbReference>
<dbReference type="OrthoDB" id="4524286at2"/>
<evidence type="ECO:0000313" key="4">
    <source>
        <dbReference type="Proteomes" id="UP000007517"/>
    </source>
</evidence>
<dbReference type="Proteomes" id="UP000007517">
    <property type="component" value="Chromosome"/>
</dbReference>
<dbReference type="InterPro" id="IPR050219">
    <property type="entry name" value="DnaG_primase"/>
</dbReference>
<evidence type="ECO:0000259" key="2">
    <source>
        <dbReference type="PROSITE" id="PS50880"/>
    </source>
</evidence>
<feature type="region of interest" description="Disordered" evidence="1">
    <location>
        <begin position="1787"/>
        <end position="1832"/>
    </location>
</feature>
<sequence>MMSLHKLTAGDGYTYLTRQVAAVDSTERGHVGLGDYYSRRGEFPGAWAGGGLAGLIGVSEGQPVGEEQMKALFGQGRHPDADRLEKEALAAGCTAEEARAAGALGHPFLIFAADSNGFPARCARRYAEFNAARGAELGAPIPTDERARIRSAMGQSMFAEAHGRPPADARELSGFIARASRPATTAVAGYDLTFSPVKSVSALWALASRDMAEQIEAAHAAAVADVLAWLEQHATFTRLGHGGVRQVETIGLVAAVFTHRESRAGDPDLHTHVAVSNKVQTHDGRWRALDGRVLHKAVTAASERYNTRLETHMVGRLGVRFAARPDGEPGKRPVREIVGIDAGLLAAWSTRRRAIDVRRGELAADFQQDHGRPPTTVEAIVLAKQATLETRDPKHEPRSLADQRQAWRSEAVAVLGSPAALSRMMDEALFRPARGTTPRLTDGWVAAAAARVVDTVSAQRATWQVWHVAAEAERMVRAAAFAPEDVDAAVDRLTDTVLSFAWSVPLGEIDPVDEPPELRRGDGASVYTVAGARLYTSRAILDAEARLVTAAGQGGGRRADPGTVGLALLEATANGAELNPGQAQLVRELAGSGARLQLALAPAGAGKTTALATLARAWTADGGIVLGLAPSAAATAALRAGLGGHCDTLAKLVSCLDSGRLPDWAAGIGPRSLVVVDEAGMAGTLELARAVEYVLGRGGSLRLIGDDRQLASVAAGGVLRDIAAAHGAATLTELVRFTDPAEAAATVALRDGDTIGLGFYLDHHRVHVGDLSTCAGQAYAAWAADRARGLDALLLAPTRELATRLNDRARADRLARAPSTGGPEVRLADGTVAGAGDAVITRSNDRTLRVTTTDWVKNGDRWTVTGVSSDGRVDVAHAVTGRRITLPAGYVREHVQLGYASTVHAAQGHTAEACHTVLSGAESRQMLYVALTRGRTANHLYLATAGDGDPHSVITPAAVCPPTATDLLTAILARDGAQISATTAGRAAAQPATLLAHAAARYTDALQFAADHTLGRQAGEELENAAERLHAGLTTAPSWPTLRARLALAALSGTNPLTALRNAATGRELGSAADPAAVLDWRLHPQHPAAPAGGPLPWLPAVPAELADHPHWGPYLAARAEQVTGRADEVARAAGTWTAATAPGWARPLLDTAPSPLRADLAVWRSALDIPDAERRPTGPQRPAAAERTHQRRLDRVLSTVLPSRGTSTWAALADGIDPRIRRDEHWPALAGRLAAADRAGLDAAGLLTALAAGQPLPDDLPAAALWWRLAPHLGPATIPAQAAALPPRPDWYPALLRQLPQESERSALVDPAWPALVAAVSAAVRAGWDADELVATAATGLPGTLAAGTAVEALVFRVTALTDPAPVQTAEPLPSDLRPPEDAHLLPQPDAPVWISADDPLLADLPPEDTPDRDDARPPSRMAEPTFLTPDPFTPAGPGGVDEADYLLEQHYWATAAVGRDRLIELNTQAAAFFTAHYPGSWALGYLRERLGTDPARDSRFTVGYAPGGWTSLTDHLRRSGATDEELLAAGLASRASTGRLIDRFRDRLTFPIRDTDGAIRGFVARRNPAATDDGRAGPKYLNTPTTDLYRKSEHLLGLHGAQLALAAGAALALVEGPLDAIALTLAADGRTVGVATLGTALTDQQADLLRPHIHADGPGILVATDNDPAGHQAAERIFWLLTARGDHPRRLALPDGLDPADLLYRDGATALRNAIDTATSLADAFLDAACFDRNPADLHTTLHQVGAIITALPPSRWLAHIDRVTQTLGVPPGTVHNAVLGAERTTAPPLRSTTGPAQVSQLASPYEDRHRTGLPGHPPQATPTNLHHSL</sequence>
<reference evidence="3 4" key="1">
    <citation type="journal article" date="2012" name="J. Bacteriol.">
        <title>Genome Sequence of Blastococcus saxobsidens DD2, a Stone-Inhabiting Bacterium.</title>
        <authorList>
            <person name="Chouaia B."/>
            <person name="Crotti E."/>
            <person name="Brusetti L."/>
            <person name="Daffonchio D."/>
            <person name="Essoussi I."/>
            <person name="Nouioui I."/>
            <person name="Sbissi I."/>
            <person name="Ghodhbane-Gtari F."/>
            <person name="Gtari M."/>
            <person name="Vacherie B."/>
            <person name="Barbe V."/>
            <person name="Medigue C."/>
            <person name="Gury J."/>
            <person name="Pujic P."/>
            <person name="Normand P."/>
        </authorList>
    </citation>
    <scope>NUCLEOTIDE SEQUENCE [LARGE SCALE GENOMIC DNA]</scope>
    <source>
        <strain evidence="3 4">DD2</strain>
    </source>
</reference>
<name>H6RLB8_BLASD</name>
<dbReference type="CDD" id="cd03364">
    <property type="entry name" value="TOPRIM_DnaG_primases"/>
    <property type="match status" value="1"/>
</dbReference>
<reference evidence="4" key="2">
    <citation type="submission" date="2012-02" db="EMBL/GenBank/DDBJ databases">
        <title>Complete genome sequence of Blastococcus saxobsidens strain DD2.</title>
        <authorList>
            <person name="Genoscope."/>
        </authorList>
    </citation>
    <scope>NUCLEOTIDE SEQUENCE [LARGE SCALE GENOMIC DNA]</scope>
    <source>
        <strain evidence="4">DD2</strain>
    </source>
</reference>
<dbReference type="Pfam" id="PF08275">
    <property type="entry name" value="DNAG_N"/>
    <property type="match status" value="1"/>
</dbReference>